<dbReference type="AlphaFoldDB" id="A0A5S6QFM0"/>
<keyword evidence="1" id="KW-0732">Signal</keyword>
<organism evidence="2 3">
    <name type="scientific">Trichuris muris</name>
    <name type="common">Mouse whipworm</name>
    <dbReference type="NCBI Taxonomy" id="70415"/>
    <lineage>
        <taxon>Eukaryota</taxon>
        <taxon>Metazoa</taxon>
        <taxon>Ecdysozoa</taxon>
        <taxon>Nematoda</taxon>
        <taxon>Enoplea</taxon>
        <taxon>Dorylaimia</taxon>
        <taxon>Trichinellida</taxon>
        <taxon>Trichuridae</taxon>
        <taxon>Trichuris</taxon>
    </lineage>
</organism>
<evidence type="ECO:0000313" key="3">
    <source>
        <dbReference type="WBParaSite" id="TMUE_1000006003.1"/>
    </source>
</evidence>
<proteinExistence type="predicted"/>
<protein>
    <submittedName>
        <fullName evidence="3">CUB domain-containing protein</fullName>
    </submittedName>
</protein>
<feature type="signal peptide" evidence="1">
    <location>
        <begin position="1"/>
        <end position="15"/>
    </location>
</feature>
<keyword evidence="2" id="KW-1185">Reference proteome</keyword>
<dbReference type="WBParaSite" id="TMUE_1000006003.1">
    <property type="protein sequence ID" value="TMUE_1000006003.1"/>
    <property type="gene ID" value="WBGene00294376"/>
</dbReference>
<accession>A0A5S6QFM0</accession>
<sequence length="372" mass="43340">MKYLFFLALVALVSSSHQDQRTINDLRDAILELNDRMDPHTHFYKPSDVSHSCTFPGDGFNVSVTFLSLMESLCFTELIRNRPYDDYCPSADNAKPLRCAIIILRRKGKREVRLGYICDQDENPSPALFRLNKNCSDLKYDTSEVTVQIKIPSEDQPWKHSLPLYMPMKCKWIEYTDSFTFSEGKTPSEDDNPRNPLGRQGIAGRGKLPHLGANAVLIPIIVRENDGQLQVVIEKNSKAPFGFPLPWVPYPRYFYYDPFGRELTRSLHKMWLTMYETDEHFYYTTTLEQEIIYNGPIHDKRNTDHAWMYARLFVVDDSKYKFMTDFPPDSRFSWRNITEQYLTFMKTSLIDVEGKRLQTLSFTSNSHATLAK</sequence>
<evidence type="ECO:0000256" key="1">
    <source>
        <dbReference type="SAM" id="SignalP"/>
    </source>
</evidence>
<name>A0A5S6QFM0_TRIMR</name>
<evidence type="ECO:0000313" key="2">
    <source>
        <dbReference type="Proteomes" id="UP000046395"/>
    </source>
</evidence>
<reference evidence="3" key="1">
    <citation type="submission" date="2019-12" db="UniProtKB">
        <authorList>
            <consortium name="WormBaseParasite"/>
        </authorList>
    </citation>
    <scope>IDENTIFICATION</scope>
</reference>
<feature type="chain" id="PRO_5024330656" evidence="1">
    <location>
        <begin position="16"/>
        <end position="372"/>
    </location>
</feature>
<dbReference type="Proteomes" id="UP000046395">
    <property type="component" value="Unassembled WGS sequence"/>
</dbReference>